<dbReference type="RefSeq" id="YP_009392502.1">
    <property type="nucleotide sequence ID" value="NC_035263.1"/>
</dbReference>
<organism evidence="3">
    <name type="scientific">Caloglossa monosticha</name>
    <dbReference type="NCBI Taxonomy" id="76906"/>
    <lineage>
        <taxon>Eukaryota</taxon>
        <taxon>Rhodophyta</taxon>
        <taxon>Florideophyceae</taxon>
        <taxon>Rhodymeniophycidae</taxon>
        <taxon>Ceramiales</taxon>
        <taxon>Delesseriaceae</taxon>
        <taxon>Caloglossa</taxon>
    </lineage>
</organism>
<name>A0A1Z1M5M2_9FLOR</name>
<dbReference type="AlphaFoldDB" id="A0A1Z1M5M2"/>
<evidence type="ECO:0000256" key="1">
    <source>
        <dbReference type="SAM" id="Phobius"/>
    </source>
</evidence>
<gene>
    <name evidence="3" type="primary">secG</name>
</gene>
<feature type="transmembrane region" description="Helical" evidence="1">
    <location>
        <begin position="49"/>
        <end position="67"/>
    </location>
</feature>
<keyword evidence="3" id="KW-0150">Chloroplast</keyword>
<geneLocation type="chloroplast" evidence="3"/>
<keyword evidence="1" id="KW-0812">Transmembrane</keyword>
<keyword evidence="2" id="KW-0732">Signal</keyword>
<reference evidence="3" key="1">
    <citation type="journal article" date="2017" name="J. Phycol.">
        <title>Analysis of chloroplast genomes and a supermatrix inform reclassification of the Rhodomelaceae (Rhodophyta).</title>
        <authorList>
            <person name="Diaz-Tapia P."/>
            <person name="Maggs C.A."/>
            <person name="West J.A."/>
            <person name="Verbruggen H."/>
        </authorList>
    </citation>
    <scope>NUCLEOTIDE SEQUENCE</scope>
    <source>
        <strain evidence="3">JW3046</strain>
    </source>
</reference>
<proteinExistence type="predicted"/>
<dbReference type="GeneID" id="33354044"/>
<feature type="signal peptide" evidence="2">
    <location>
        <begin position="1"/>
        <end position="26"/>
    </location>
</feature>
<feature type="chain" id="PRO_5012441628" evidence="2">
    <location>
        <begin position="27"/>
        <end position="68"/>
    </location>
</feature>
<sequence length="68" mass="7823">MIKLLLYFLSILSILLILFNNPSSSSVNNFSSQNKFLTFSSSQVYIQKIIFFCVILFIIFNVLCAVYT</sequence>
<evidence type="ECO:0000256" key="2">
    <source>
        <dbReference type="SAM" id="SignalP"/>
    </source>
</evidence>
<protein>
    <submittedName>
        <fullName evidence="3">Preprotein-translocase subunit g</fullName>
    </submittedName>
</protein>
<keyword evidence="1" id="KW-0472">Membrane</keyword>
<evidence type="ECO:0000313" key="3">
    <source>
        <dbReference type="EMBL" id="ARW61064.1"/>
    </source>
</evidence>
<keyword evidence="1" id="KW-1133">Transmembrane helix</keyword>
<dbReference type="EMBL" id="MF101416">
    <property type="protein sequence ID" value="ARW61064.1"/>
    <property type="molecule type" value="Genomic_DNA"/>
</dbReference>
<accession>A0A1Z1M5M2</accession>
<keyword evidence="3" id="KW-0934">Plastid</keyword>